<keyword evidence="5 12" id="KW-0812">Transmembrane</keyword>
<evidence type="ECO:0000256" key="1">
    <source>
        <dbReference type="ARBA" id="ARBA00001970"/>
    </source>
</evidence>
<dbReference type="PANTHER" id="PTHR15422">
    <property type="entry name" value="OS05G0565100 PROTEIN"/>
    <property type="match status" value="1"/>
</dbReference>
<feature type="transmembrane region" description="Helical" evidence="12">
    <location>
        <begin position="32"/>
        <end position="54"/>
    </location>
</feature>
<feature type="compositionally biased region" description="Low complexity" evidence="11">
    <location>
        <begin position="1"/>
        <end position="14"/>
    </location>
</feature>
<evidence type="ECO:0000256" key="4">
    <source>
        <dbReference type="ARBA" id="ARBA00022617"/>
    </source>
</evidence>
<evidence type="ECO:0000256" key="2">
    <source>
        <dbReference type="ARBA" id="ARBA00004141"/>
    </source>
</evidence>
<proteinExistence type="predicted"/>
<protein>
    <recommendedName>
        <fullName evidence="13">Cytochrome b561 domain-containing protein</fullName>
    </recommendedName>
</protein>
<evidence type="ECO:0000256" key="6">
    <source>
        <dbReference type="ARBA" id="ARBA00022723"/>
    </source>
</evidence>
<dbReference type="GO" id="GO:0016020">
    <property type="term" value="C:membrane"/>
    <property type="evidence" value="ECO:0007669"/>
    <property type="project" value="UniProtKB-SubCell"/>
</dbReference>
<keyword evidence="7" id="KW-0249">Electron transport</keyword>
<keyword evidence="3" id="KW-0813">Transport</keyword>
<dbReference type="PANTHER" id="PTHR15422:SF45">
    <property type="entry name" value="CYTOCHROME B561 DOMAIN-CONTAINING PROTEIN"/>
    <property type="match status" value="1"/>
</dbReference>
<evidence type="ECO:0000256" key="3">
    <source>
        <dbReference type="ARBA" id="ARBA00022448"/>
    </source>
</evidence>
<dbReference type="GO" id="GO:0046872">
    <property type="term" value="F:metal ion binding"/>
    <property type="evidence" value="ECO:0007669"/>
    <property type="project" value="UniProtKB-KW"/>
</dbReference>
<keyword evidence="15" id="KW-1185">Reference proteome</keyword>
<accession>A0A4T0FFU2</accession>
<feature type="transmembrane region" description="Helical" evidence="12">
    <location>
        <begin position="173"/>
        <end position="191"/>
    </location>
</feature>
<comment type="cofactor">
    <cofactor evidence="1">
        <name>heme b</name>
        <dbReference type="ChEBI" id="CHEBI:60344"/>
    </cofactor>
</comment>
<evidence type="ECO:0000313" key="15">
    <source>
        <dbReference type="Proteomes" id="UP000310189"/>
    </source>
</evidence>
<keyword evidence="6" id="KW-0479">Metal-binding</keyword>
<feature type="transmembrane region" description="Helical" evidence="12">
    <location>
        <begin position="130"/>
        <end position="153"/>
    </location>
</feature>
<sequence>MSDSTSPLLNSSSDSPPPPNQLQPIRKLSQNLALLSASSLFLTPAIMILKAGGYSSLGPFVFHPLFQSIAISVIAVSILSLQPTKSGNTKLRAFNKHRKLISYLSLPSFVLGSSAMYYNKYLHSAPHFTSWHSTFGLVTLALLVVQISVGLAFAIPSTESPILPKRLYKVHRLSGYFVLLPLLALTAALGGGHSTWSTTQAPLIVRVLFIDVPAATLVLAIWTGIQKHKLGF</sequence>
<name>A0A4T0FFU2_9BASI</name>
<keyword evidence="8 12" id="KW-1133">Transmembrane helix</keyword>
<evidence type="ECO:0000313" key="14">
    <source>
        <dbReference type="EMBL" id="TIA86185.1"/>
    </source>
</evidence>
<dbReference type="EMBL" id="SPNW01000087">
    <property type="protein sequence ID" value="TIA86185.1"/>
    <property type="molecule type" value="Genomic_DNA"/>
</dbReference>
<comment type="caution">
    <text evidence="14">The sequence shown here is derived from an EMBL/GenBank/DDBJ whole genome shotgun (WGS) entry which is preliminary data.</text>
</comment>
<organism evidence="14 15">
    <name type="scientific">Wallemia hederae</name>
    <dbReference type="NCBI Taxonomy" id="1540922"/>
    <lineage>
        <taxon>Eukaryota</taxon>
        <taxon>Fungi</taxon>
        <taxon>Dikarya</taxon>
        <taxon>Basidiomycota</taxon>
        <taxon>Wallemiomycotina</taxon>
        <taxon>Wallemiomycetes</taxon>
        <taxon>Wallemiales</taxon>
        <taxon>Wallemiaceae</taxon>
        <taxon>Wallemia</taxon>
    </lineage>
</organism>
<evidence type="ECO:0000256" key="8">
    <source>
        <dbReference type="ARBA" id="ARBA00022989"/>
    </source>
</evidence>
<feature type="region of interest" description="Disordered" evidence="11">
    <location>
        <begin position="1"/>
        <end position="22"/>
    </location>
</feature>
<feature type="transmembrane region" description="Helical" evidence="12">
    <location>
        <begin position="100"/>
        <end position="118"/>
    </location>
</feature>
<dbReference type="Pfam" id="PF03188">
    <property type="entry name" value="Cytochrom_B561"/>
    <property type="match status" value="1"/>
</dbReference>
<dbReference type="GO" id="GO:0140575">
    <property type="term" value="F:transmembrane monodehydroascorbate reductase activity"/>
    <property type="evidence" value="ECO:0007669"/>
    <property type="project" value="InterPro"/>
</dbReference>
<evidence type="ECO:0000256" key="11">
    <source>
        <dbReference type="SAM" id="MobiDB-lite"/>
    </source>
</evidence>
<feature type="domain" description="Cytochrome b561" evidence="13">
    <location>
        <begin position="63"/>
        <end position="191"/>
    </location>
</feature>
<dbReference type="Proteomes" id="UP000310189">
    <property type="component" value="Unassembled WGS sequence"/>
</dbReference>
<feature type="transmembrane region" description="Helical" evidence="12">
    <location>
        <begin position="60"/>
        <end position="79"/>
    </location>
</feature>
<evidence type="ECO:0000256" key="9">
    <source>
        <dbReference type="ARBA" id="ARBA00023004"/>
    </source>
</evidence>
<dbReference type="InterPro" id="IPR006593">
    <property type="entry name" value="Cyt_b561/ferric_Rdtase_TM"/>
</dbReference>
<evidence type="ECO:0000256" key="12">
    <source>
        <dbReference type="SAM" id="Phobius"/>
    </source>
</evidence>
<reference evidence="14 15" key="1">
    <citation type="submission" date="2019-03" db="EMBL/GenBank/DDBJ databases">
        <title>Sequencing 23 genomes of Wallemia ichthyophaga.</title>
        <authorList>
            <person name="Gostincar C."/>
        </authorList>
    </citation>
    <scope>NUCLEOTIDE SEQUENCE [LARGE SCALE GENOMIC DNA]</scope>
    <source>
        <strain evidence="14 15">EXF-5753</strain>
    </source>
</reference>
<evidence type="ECO:0000256" key="10">
    <source>
        <dbReference type="ARBA" id="ARBA00023136"/>
    </source>
</evidence>
<feature type="transmembrane region" description="Helical" evidence="12">
    <location>
        <begin position="203"/>
        <end position="225"/>
    </location>
</feature>
<dbReference type="InterPro" id="IPR045150">
    <property type="entry name" value="CYB561D1/2"/>
</dbReference>
<keyword evidence="9" id="KW-0408">Iron</keyword>
<dbReference type="OrthoDB" id="432881at2759"/>
<gene>
    <name evidence="14" type="ORF">E3P99_03757</name>
</gene>
<keyword evidence="10 12" id="KW-0472">Membrane</keyword>
<keyword evidence="4" id="KW-0349">Heme</keyword>
<evidence type="ECO:0000256" key="5">
    <source>
        <dbReference type="ARBA" id="ARBA00022692"/>
    </source>
</evidence>
<comment type="subcellular location">
    <subcellularLocation>
        <location evidence="2">Membrane</location>
        <topology evidence="2">Multi-pass membrane protein</topology>
    </subcellularLocation>
</comment>
<dbReference type="Gene3D" id="1.20.120.1770">
    <property type="match status" value="1"/>
</dbReference>
<dbReference type="AlphaFoldDB" id="A0A4T0FFU2"/>
<evidence type="ECO:0000259" key="13">
    <source>
        <dbReference type="Pfam" id="PF03188"/>
    </source>
</evidence>
<evidence type="ECO:0000256" key="7">
    <source>
        <dbReference type="ARBA" id="ARBA00022982"/>
    </source>
</evidence>